<feature type="transmembrane region" description="Helical" evidence="1">
    <location>
        <begin position="99"/>
        <end position="128"/>
    </location>
</feature>
<reference evidence="2 3" key="1">
    <citation type="journal article" date="2012" name="J. Bacteriol.">
        <title>Draft genome sequence of Methanobacterium formicicum DSM 3637, an archaebacterium isolated from the methane producer amoeba Pelomyxa palustris.</title>
        <authorList>
            <person name="Gutierrez G."/>
        </authorList>
    </citation>
    <scope>NUCLEOTIDE SEQUENCE [LARGE SCALE GENOMIC DNA]</scope>
    <source>
        <strain evidence="3">DSM 3637 / PP1</strain>
    </source>
</reference>
<evidence type="ECO:0008006" key="4">
    <source>
        <dbReference type="Google" id="ProtNLM"/>
    </source>
</evidence>
<accession>K2R0I8</accession>
<feature type="transmembrane region" description="Helical" evidence="1">
    <location>
        <begin position="6"/>
        <end position="26"/>
    </location>
</feature>
<dbReference type="OrthoDB" id="358704at2157"/>
<dbReference type="RefSeq" id="WP_004032039.1">
    <property type="nucleotide sequence ID" value="NZ_AMPO01000014.1"/>
</dbReference>
<feature type="transmembrane region" description="Helical" evidence="1">
    <location>
        <begin position="149"/>
        <end position="169"/>
    </location>
</feature>
<gene>
    <name evidence="2" type="ORF">A994_12523</name>
</gene>
<evidence type="ECO:0000313" key="3">
    <source>
        <dbReference type="Proteomes" id="UP000007360"/>
    </source>
</evidence>
<dbReference type="Pfam" id="PF13787">
    <property type="entry name" value="HXXEE"/>
    <property type="match status" value="1"/>
</dbReference>
<dbReference type="PATRIC" id="fig|1204725.3.peg.2514"/>
<name>K2R0I8_METFP</name>
<keyword evidence="1" id="KW-1133">Transmembrane helix</keyword>
<keyword evidence="1" id="KW-0472">Membrane</keyword>
<dbReference type="Proteomes" id="UP000007360">
    <property type="component" value="Unassembled WGS sequence"/>
</dbReference>
<dbReference type="InterPro" id="IPR025671">
    <property type="entry name" value="HXXEE"/>
</dbReference>
<proteinExistence type="predicted"/>
<keyword evidence="3" id="KW-1185">Reference proteome</keyword>
<feature type="transmembrane region" description="Helical" evidence="1">
    <location>
        <begin position="33"/>
        <end position="50"/>
    </location>
</feature>
<comment type="caution">
    <text evidence="2">The sequence shown here is derived from an EMBL/GenBank/DDBJ whole genome shotgun (WGS) entry which is preliminary data.</text>
</comment>
<keyword evidence="1" id="KW-0812">Transmembrane</keyword>
<dbReference type="AlphaFoldDB" id="K2R0I8"/>
<evidence type="ECO:0000256" key="1">
    <source>
        <dbReference type="SAM" id="Phobius"/>
    </source>
</evidence>
<organism evidence="2 3">
    <name type="scientific">Methanobacterium formicicum (strain DSM 3637 / PP1)</name>
    <dbReference type="NCBI Taxonomy" id="1204725"/>
    <lineage>
        <taxon>Archaea</taxon>
        <taxon>Methanobacteriati</taxon>
        <taxon>Methanobacteriota</taxon>
        <taxon>Methanomada group</taxon>
        <taxon>Methanobacteria</taxon>
        <taxon>Methanobacteriales</taxon>
        <taxon>Methanobacteriaceae</taxon>
        <taxon>Methanobacterium</taxon>
    </lineage>
</organism>
<protein>
    <recommendedName>
        <fullName evidence="4">HXXEE domain-containing protein</fullName>
    </recommendedName>
</protein>
<feature type="transmembrane region" description="Helical" evidence="1">
    <location>
        <begin position="175"/>
        <end position="194"/>
    </location>
</feature>
<dbReference type="EMBL" id="AMPO01000014">
    <property type="protein sequence ID" value="EKF84702.1"/>
    <property type="molecule type" value="Genomic_DNA"/>
</dbReference>
<sequence length="214" mass="24564">MEDYNIIWKAGIAFIGPMLLVLLACFKYTDPSFTWLSFLFWALLPLLMIHETEEYVIRVNGGITEGGFQEYFNTKTFARLNPPRADYPLTNGYELFTNAFAWFFAITSALTIYITPWVGIGLIVFLFIMNGIMHTAIFQFTEKGPNPGFYTTWLILNPYSVVILFYAYTINAFTTLDYIVGIIFGFLVFLAFLLTTRSKLKSFELSQEPGESQK</sequence>
<evidence type="ECO:0000313" key="2">
    <source>
        <dbReference type="EMBL" id="EKF84702.1"/>
    </source>
</evidence>